<dbReference type="AlphaFoldDB" id="A0A174JCK7"/>
<dbReference type="EMBL" id="CZAY01000001">
    <property type="protein sequence ID" value="CUO94860.1"/>
    <property type="molecule type" value="Genomic_DNA"/>
</dbReference>
<proteinExistence type="predicted"/>
<reference evidence="1 2" key="1">
    <citation type="submission" date="2015-09" db="EMBL/GenBank/DDBJ databases">
        <authorList>
            <consortium name="Pathogen Informatics"/>
        </authorList>
    </citation>
    <scope>NUCLEOTIDE SEQUENCE [LARGE SCALE GENOMIC DNA]</scope>
    <source>
        <strain evidence="1 2">2789STDY5834914</strain>
    </source>
</reference>
<protein>
    <submittedName>
        <fullName evidence="1">Uncharacterized protein</fullName>
    </submittedName>
</protein>
<dbReference type="Proteomes" id="UP000095485">
    <property type="component" value="Unassembled WGS sequence"/>
</dbReference>
<evidence type="ECO:0000313" key="2">
    <source>
        <dbReference type="Proteomes" id="UP000095485"/>
    </source>
</evidence>
<dbReference type="OrthoDB" id="1655031at2"/>
<accession>A0A174JCK7</accession>
<dbReference type="GeneID" id="96227373"/>
<dbReference type="RefSeq" id="WP_055281002.1">
    <property type="nucleotide sequence ID" value="NZ_CZAY01000001.1"/>
</dbReference>
<dbReference type="Pfam" id="PF18941">
    <property type="entry name" value="DUF5688"/>
    <property type="match status" value="1"/>
</dbReference>
<sequence>MTYFQFIHAVETKVKKEVEEEKTVSIHTNVKNNGVRRSGIMISEKGINISPTIYLEEYFHQFRMGYPLEQIAKDIVGLYEKIRFQNSWEDGEKVKDYEFVKDKIIYRLIGREENQELLKEIPYKSYLDLAIIYYVLLEVDEYGMASMMVRTEHMDMWKVTEEDLYYRASKNTQELLPYEFAPMRTVIEELLGLGMEEGPAEKMYILSNEMRSYGAAALIYPDCLRKIAGVVGENFFVIPSSVHETIIVAESEAPGREELGSMIEEINETQVEAEEVLSDRAYYYDRESGKLAL</sequence>
<dbReference type="InterPro" id="IPR043743">
    <property type="entry name" value="DUF5688"/>
</dbReference>
<organism evidence="1 2">
    <name type="scientific">Dorea longicatena</name>
    <dbReference type="NCBI Taxonomy" id="88431"/>
    <lineage>
        <taxon>Bacteria</taxon>
        <taxon>Bacillati</taxon>
        <taxon>Bacillota</taxon>
        <taxon>Clostridia</taxon>
        <taxon>Lachnospirales</taxon>
        <taxon>Lachnospiraceae</taxon>
        <taxon>Dorea</taxon>
    </lineage>
</organism>
<name>A0A174JCK7_9FIRM</name>
<evidence type="ECO:0000313" key="1">
    <source>
        <dbReference type="EMBL" id="CUO94860.1"/>
    </source>
</evidence>
<gene>
    <name evidence="1" type="ORF">ERS852526_00057</name>
</gene>